<dbReference type="PROSITE" id="PS00191">
    <property type="entry name" value="CYTOCHROME_B5_1"/>
    <property type="match status" value="1"/>
</dbReference>
<keyword evidence="10 17" id="KW-0408">Iron</keyword>
<dbReference type="InterPro" id="IPR018506">
    <property type="entry name" value="Cyt_B5_heme-BS"/>
</dbReference>
<evidence type="ECO:0000256" key="11">
    <source>
        <dbReference type="ARBA" id="ARBA00023128"/>
    </source>
</evidence>
<dbReference type="InterPro" id="IPR013785">
    <property type="entry name" value="Aldolase_TIM"/>
</dbReference>
<dbReference type="InterPro" id="IPR000262">
    <property type="entry name" value="FMN-dep_DH"/>
</dbReference>
<evidence type="ECO:0000256" key="5">
    <source>
        <dbReference type="ARBA" id="ARBA00022617"/>
    </source>
</evidence>
<dbReference type="PROSITE" id="PS50255">
    <property type="entry name" value="CYTOCHROME_B5_2"/>
    <property type="match status" value="1"/>
</dbReference>
<dbReference type="FunFam" id="3.20.20.70:FF:000062">
    <property type="entry name" value="Cytochrome b2, mitochondrial, putative"/>
    <property type="match status" value="1"/>
</dbReference>
<dbReference type="SUPFAM" id="SSF55856">
    <property type="entry name" value="Cytochrome b5-like heme/steroid binding domain"/>
    <property type="match status" value="1"/>
</dbReference>
<evidence type="ECO:0000256" key="8">
    <source>
        <dbReference type="ARBA" id="ARBA00022723"/>
    </source>
</evidence>
<evidence type="ECO:0000256" key="1">
    <source>
        <dbReference type="ARBA" id="ARBA00001917"/>
    </source>
</evidence>
<keyword evidence="5 17" id="KW-0349">Heme</keyword>
<dbReference type="AlphaFoldDB" id="A0A9Q5HYU8"/>
<protein>
    <recommendedName>
        <fullName evidence="16">L-lactate dehydrogenase (cytochrome)</fullName>
        <ecNumber evidence="15">1.1.2.3</ecNumber>
    </recommendedName>
</protein>
<accession>A0A9Q5HYU8</accession>
<dbReference type="GO" id="GO:0020037">
    <property type="term" value="F:heme binding"/>
    <property type="evidence" value="ECO:0007669"/>
    <property type="project" value="UniProtKB-UniRule"/>
</dbReference>
<dbReference type="EC" id="1.1.2.3" evidence="15"/>
<keyword evidence="8 17" id="KW-0479">Metal-binding</keyword>
<comment type="cofactor">
    <cofactor evidence="1">
        <name>FMN</name>
        <dbReference type="ChEBI" id="CHEBI:58210"/>
    </cofactor>
</comment>
<dbReference type="Pfam" id="PF01070">
    <property type="entry name" value="FMN_dh"/>
    <property type="match status" value="1"/>
</dbReference>
<comment type="caution">
    <text evidence="20">The sequence shown here is derived from an EMBL/GenBank/DDBJ whole genome shotgun (WGS) entry which is preliminary data.</text>
</comment>
<evidence type="ECO:0000313" key="20">
    <source>
        <dbReference type="EMBL" id="OCB88542.1"/>
    </source>
</evidence>
<dbReference type="SMART" id="SM01117">
    <property type="entry name" value="Cyt-b5"/>
    <property type="match status" value="1"/>
</dbReference>
<evidence type="ECO:0000256" key="4">
    <source>
        <dbReference type="ARBA" id="ARBA00011881"/>
    </source>
</evidence>
<comment type="similarity">
    <text evidence="14">In the N-terminal section; belongs to the cytochrome b5 family.</text>
</comment>
<dbReference type="PROSITE" id="PS51349">
    <property type="entry name" value="FMN_HYDROXY_ACID_DH_2"/>
    <property type="match status" value="1"/>
</dbReference>
<evidence type="ECO:0000256" key="16">
    <source>
        <dbReference type="ARBA" id="ARBA00068515"/>
    </source>
</evidence>
<dbReference type="InterPro" id="IPR036400">
    <property type="entry name" value="Cyt_B5-like_heme/steroid_sf"/>
</dbReference>
<evidence type="ECO:0000256" key="14">
    <source>
        <dbReference type="ARBA" id="ARBA00061589"/>
    </source>
</evidence>
<comment type="subcellular location">
    <subcellularLocation>
        <location evidence="3">Mitochondrion intermembrane space</location>
    </subcellularLocation>
</comment>
<comment type="catalytic activity">
    <reaction evidence="12">
        <text>(S)-lactate + 2 Fe(III)-[cytochrome c] = 2 Fe(II)-[cytochrome c] + pyruvate + 2 H(+)</text>
        <dbReference type="Rhea" id="RHEA:19909"/>
        <dbReference type="Rhea" id="RHEA-COMP:10350"/>
        <dbReference type="Rhea" id="RHEA-COMP:14399"/>
        <dbReference type="ChEBI" id="CHEBI:15361"/>
        <dbReference type="ChEBI" id="CHEBI:15378"/>
        <dbReference type="ChEBI" id="CHEBI:16651"/>
        <dbReference type="ChEBI" id="CHEBI:29033"/>
        <dbReference type="ChEBI" id="CHEBI:29034"/>
        <dbReference type="EC" id="1.1.2.3"/>
    </reaction>
    <physiologicalReaction direction="left-to-right" evidence="12">
        <dbReference type="Rhea" id="RHEA:19910"/>
    </physiologicalReaction>
</comment>
<keyword evidence="6" id="KW-0285">Flavoprotein</keyword>
<evidence type="ECO:0000256" key="9">
    <source>
        <dbReference type="ARBA" id="ARBA00023002"/>
    </source>
</evidence>
<dbReference type="SUPFAM" id="SSF51395">
    <property type="entry name" value="FMN-linked oxidoreductases"/>
    <property type="match status" value="1"/>
</dbReference>
<dbReference type="GO" id="GO:0005758">
    <property type="term" value="C:mitochondrial intermembrane space"/>
    <property type="evidence" value="ECO:0007669"/>
    <property type="project" value="UniProtKB-SubCell"/>
</dbReference>
<evidence type="ECO:0000259" key="19">
    <source>
        <dbReference type="PROSITE" id="PS51349"/>
    </source>
</evidence>
<dbReference type="OrthoDB" id="1925334at2759"/>
<dbReference type="EMBL" id="LNZH02000177">
    <property type="protein sequence ID" value="OCB88542.1"/>
    <property type="molecule type" value="Genomic_DNA"/>
</dbReference>
<evidence type="ECO:0000256" key="15">
    <source>
        <dbReference type="ARBA" id="ARBA00066458"/>
    </source>
</evidence>
<dbReference type="InterPro" id="IPR008259">
    <property type="entry name" value="FMN_hydac_DH_AS"/>
</dbReference>
<keyword evidence="7" id="KW-0288">FMN</keyword>
<evidence type="ECO:0000256" key="10">
    <source>
        <dbReference type="ARBA" id="ARBA00023004"/>
    </source>
</evidence>
<evidence type="ECO:0000256" key="6">
    <source>
        <dbReference type="ARBA" id="ARBA00022630"/>
    </source>
</evidence>
<dbReference type="Gene3D" id="3.10.120.10">
    <property type="entry name" value="Cytochrome b5-like heme/steroid binding domain"/>
    <property type="match status" value="1"/>
</dbReference>
<comment type="similarity">
    <text evidence="17">Belongs to the cytochrome b5 family.</text>
</comment>
<dbReference type="InterPro" id="IPR037396">
    <property type="entry name" value="FMN_HAD"/>
</dbReference>
<evidence type="ECO:0000256" key="12">
    <source>
        <dbReference type="ARBA" id="ARBA00052399"/>
    </source>
</evidence>
<dbReference type="CDD" id="cd02922">
    <property type="entry name" value="FCB2_FMN"/>
    <property type="match status" value="1"/>
</dbReference>
<comment type="cofactor">
    <cofactor evidence="2">
        <name>heme b</name>
        <dbReference type="ChEBI" id="CHEBI:60344"/>
    </cofactor>
</comment>
<feature type="domain" description="FMN hydroxy acid dehydrogenase" evidence="19">
    <location>
        <begin position="108"/>
        <end position="482"/>
    </location>
</feature>
<keyword evidence="21" id="KW-1185">Reference proteome</keyword>
<evidence type="ECO:0000256" key="13">
    <source>
        <dbReference type="ARBA" id="ARBA00061137"/>
    </source>
</evidence>
<organism evidence="20 21">
    <name type="scientific">Sanghuangporus baumii</name>
    <name type="common">Phellinus baumii</name>
    <dbReference type="NCBI Taxonomy" id="108892"/>
    <lineage>
        <taxon>Eukaryota</taxon>
        <taxon>Fungi</taxon>
        <taxon>Dikarya</taxon>
        <taxon>Basidiomycota</taxon>
        <taxon>Agaricomycotina</taxon>
        <taxon>Agaricomycetes</taxon>
        <taxon>Hymenochaetales</taxon>
        <taxon>Hymenochaetaceae</taxon>
        <taxon>Sanghuangporus</taxon>
    </lineage>
</organism>
<reference evidence="20" key="1">
    <citation type="submission" date="2016-06" db="EMBL/GenBank/DDBJ databases">
        <title>Draft Genome sequence of the fungus Inonotus baumii.</title>
        <authorList>
            <person name="Zhu H."/>
            <person name="Lin W."/>
        </authorList>
    </citation>
    <scope>NUCLEOTIDE SEQUENCE</scope>
    <source>
        <strain evidence="20">821</strain>
    </source>
</reference>
<evidence type="ECO:0000256" key="3">
    <source>
        <dbReference type="ARBA" id="ARBA00004569"/>
    </source>
</evidence>
<evidence type="ECO:0000256" key="7">
    <source>
        <dbReference type="ARBA" id="ARBA00022643"/>
    </source>
</evidence>
<keyword evidence="9" id="KW-0560">Oxidoreductase</keyword>
<feature type="domain" description="Cytochrome b5 heme-binding" evidence="18">
    <location>
        <begin position="1"/>
        <end position="77"/>
    </location>
</feature>
<sequence>MVFTLEAVAQHSSSKSCWIIIQNEVYDVTEFLSSHPGGANIILKYAGKDATEAYEPIHPPSAIADNTPPVKYLGSLDAGSAHAISQAKKEKKKTQDEIRVELAQKLKPPLSRVLNTLEMEKIATKILSHKAWAFFASAADDRVTHEENIRAFSRFFFNPRVLRPVSTCDPSTSILGFRSTIPVFVCATGKVKQGHPEGELNITRGCGRTGIIQMVSSSASLTYAEIVEGRISESQPLFFQLYVLKGERAPDRVREAERLGYKAIFLTVDTPVRGNRELDLRAPFVLADQEREAERLARKANPDAPMDPEIDYEKGIGEPVARLVGADDDMSWEKTIPWLRSITKLPIILKGIQCVEDAVLAAEAGVDGILISNHGGRQLEYSMPSIEVLYRLRKEQPDVFSRLEVYMDGGVRRGTDVLKALCLGAKAVGMGRPFLYAQSAYGDAGVERLVRILETEIILGMRLLGATKVDELVPEMVERVDWQPLVAKL</sequence>
<dbReference type="PANTHER" id="PTHR10578:SF101">
    <property type="entry name" value="L-LACTATE DEHYDROGENASE (CYTOCHROME B2)"/>
    <property type="match status" value="1"/>
</dbReference>
<gene>
    <name evidence="20" type="ORF">A7U60_g4357</name>
</gene>
<dbReference type="InterPro" id="IPR001199">
    <property type="entry name" value="Cyt_B5-like_heme/steroid-bd"/>
</dbReference>
<dbReference type="GO" id="GO:0004460">
    <property type="term" value="F:L-lactate dehydrogenase (cytochrome) activity"/>
    <property type="evidence" value="ECO:0007669"/>
    <property type="project" value="UniProtKB-EC"/>
</dbReference>
<keyword evidence="11" id="KW-0496">Mitochondrion</keyword>
<dbReference type="GO" id="GO:0046872">
    <property type="term" value="F:metal ion binding"/>
    <property type="evidence" value="ECO:0007669"/>
    <property type="project" value="UniProtKB-UniRule"/>
</dbReference>
<comment type="subunit">
    <text evidence="4">Homotetramer.</text>
</comment>
<dbReference type="PROSITE" id="PS00557">
    <property type="entry name" value="FMN_HYDROXY_ACID_DH_1"/>
    <property type="match status" value="1"/>
</dbReference>
<dbReference type="PANTHER" id="PTHR10578">
    <property type="entry name" value="S -2-HYDROXY-ACID OXIDASE-RELATED"/>
    <property type="match status" value="1"/>
</dbReference>
<evidence type="ECO:0000313" key="21">
    <source>
        <dbReference type="Proteomes" id="UP000757232"/>
    </source>
</evidence>
<dbReference type="GO" id="GO:0006089">
    <property type="term" value="P:lactate metabolic process"/>
    <property type="evidence" value="ECO:0007669"/>
    <property type="project" value="TreeGrafter"/>
</dbReference>
<evidence type="ECO:0000256" key="2">
    <source>
        <dbReference type="ARBA" id="ARBA00001970"/>
    </source>
</evidence>
<dbReference type="InterPro" id="IPR037458">
    <property type="entry name" value="L-MDH/L-LDH_FMN-bd"/>
</dbReference>
<comment type="similarity">
    <text evidence="13">In the C-terminal section; belongs to the FMN-dependent alpha-hydroxy acid dehydrogenase family.</text>
</comment>
<evidence type="ECO:0000259" key="18">
    <source>
        <dbReference type="PROSITE" id="PS50255"/>
    </source>
</evidence>
<dbReference type="Proteomes" id="UP000757232">
    <property type="component" value="Unassembled WGS sequence"/>
</dbReference>
<name>A0A9Q5HYU8_SANBA</name>
<proteinExistence type="inferred from homology"/>
<dbReference type="Pfam" id="PF00173">
    <property type="entry name" value="Cyt-b5"/>
    <property type="match status" value="1"/>
</dbReference>
<dbReference type="PRINTS" id="PR00363">
    <property type="entry name" value="CYTOCHROMEB5"/>
</dbReference>
<dbReference type="Gene3D" id="3.20.20.70">
    <property type="entry name" value="Aldolase class I"/>
    <property type="match status" value="1"/>
</dbReference>
<evidence type="ECO:0000256" key="17">
    <source>
        <dbReference type="RuleBase" id="RU362121"/>
    </source>
</evidence>